<dbReference type="RefSeq" id="WP_187013079.1">
    <property type="nucleotide sequence ID" value="NZ_JACRWG010000102.1"/>
</dbReference>
<keyword evidence="1" id="KW-0472">Membrane</keyword>
<keyword evidence="1" id="KW-0812">Transmembrane</keyword>
<keyword evidence="3" id="KW-1185">Reference proteome</keyword>
<feature type="transmembrane region" description="Helical" evidence="1">
    <location>
        <begin position="44"/>
        <end position="70"/>
    </location>
</feature>
<evidence type="ECO:0000313" key="3">
    <source>
        <dbReference type="Proteomes" id="UP000603474"/>
    </source>
</evidence>
<evidence type="ECO:0000313" key="2">
    <source>
        <dbReference type="EMBL" id="MBC6011051.1"/>
    </source>
</evidence>
<name>A0ABR7KF05_9FIRM</name>
<reference evidence="2 3" key="1">
    <citation type="submission" date="2020-08" db="EMBL/GenBank/DDBJ databases">
        <authorList>
            <person name="Liu C."/>
            <person name="Sun Q."/>
        </authorList>
    </citation>
    <scope>NUCLEOTIDE SEQUENCE [LARGE SCALE GENOMIC DNA]</scope>
    <source>
        <strain evidence="2 3">NSJ-22</strain>
    </source>
</reference>
<keyword evidence="1" id="KW-1133">Transmembrane helix</keyword>
<proteinExistence type="predicted"/>
<feature type="transmembrane region" description="Helical" evidence="1">
    <location>
        <begin position="12"/>
        <end position="32"/>
    </location>
</feature>
<sequence>MHYRLGRELKALSKIFTLIGILVNAFLLYFYLGNNYLLSRKIYYAVIFVFLMILVWVFGKVINGIGVILTTQGKMLHEPKIEDPEDEESIKSTFMAFCHAFKKNKKYLFHSLSYVLFYLVVVSMQK</sequence>
<protein>
    <recommendedName>
        <fullName evidence="4">DUF3899 domain-containing protein</fullName>
    </recommendedName>
</protein>
<accession>A0ABR7KF05</accession>
<dbReference type="EMBL" id="JACRWG010000102">
    <property type="protein sequence ID" value="MBC6011051.1"/>
    <property type="molecule type" value="Genomic_DNA"/>
</dbReference>
<evidence type="ECO:0000256" key="1">
    <source>
        <dbReference type="SAM" id="Phobius"/>
    </source>
</evidence>
<feature type="transmembrane region" description="Helical" evidence="1">
    <location>
        <begin position="107"/>
        <end position="124"/>
    </location>
</feature>
<evidence type="ECO:0008006" key="4">
    <source>
        <dbReference type="Google" id="ProtNLM"/>
    </source>
</evidence>
<organism evidence="2 3">
    <name type="scientific">Catenibacterium faecis</name>
    <dbReference type="NCBI Taxonomy" id="2764323"/>
    <lineage>
        <taxon>Bacteria</taxon>
        <taxon>Bacillati</taxon>
        <taxon>Bacillota</taxon>
        <taxon>Erysipelotrichia</taxon>
        <taxon>Erysipelotrichales</taxon>
        <taxon>Coprobacillaceae</taxon>
        <taxon>Catenibacterium</taxon>
    </lineage>
</organism>
<gene>
    <name evidence="2" type="ORF">H8909_12680</name>
</gene>
<comment type="caution">
    <text evidence="2">The sequence shown here is derived from an EMBL/GenBank/DDBJ whole genome shotgun (WGS) entry which is preliminary data.</text>
</comment>
<dbReference type="Proteomes" id="UP000603474">
    <property type="component" value="Unassembled WGS sequence"/>
</dbReference>